<dbReference type="Proteomes" id="UP000039046">
    <property type="component" value="Unassembled WGS sequence"/>
</dbReference>
<name>A0A0A1TMT4_9HYPO</name>
<dbReference type="HOGENOM" id="CLU_152075_1_0_1"/>
<evidence type="ECO:0000313" key="2">
    <source>
        <dbReference type="EMBL" id="CEJ92428.1"/>
    </source>
</evidence>
<evidence type="ECO:0000256" key="1">
    <source>
        <dbReference type="SAM" id="Phobius"/>
    </source>
</evidence>
<organism evidence="2 3">
    <name type="scientific">[Torrubiella] hemipterigena</name>
    <dbReference type="NCBI Taxonomy" id="1531966"/>
    <lineage>
        <taxon>Eukaryota</taxon>
        <taxon>Fungi</taxon>
        <taxon>Dikarya</taxon>
        <taxon>Ascomycota</taxon>
        <taxon>Pezizomycotina</taxon>
        <taxon>Sordariomycetes</taxon>
        <taxon>Hypocreomycetidae</taxon>
        <taxon>Hypocreales</taxon>
        <taxon>Clavicipitaceae</taxon>
        <taxon>Clavicipitaceae incertae sedis</taxon>
        <taxon>'Torrubiella' clade</taxon>
    </lineage>
</organism>
<keyword evidence="1" id="KW-0472">Membrane</keyword>
<dbReference type="OrthoDB" id="2561686at2759"/>
<protein>
    <submittedName>
        <fullName evidence="2">Uncharacterized protein</fullName>
    </submittedName>
</protein>
<proteinExistence type="predicted"/>
<dbReference type="AlphaFoldDB" id="A0A0A1TMT4"/>
<reference evidence="2 3" key="1">
    <citation type="journal article" date="2015" name="Genome Announc.">
        <title>Draft Genome Sequence and Gene Annotation of the Entomopathogenic Fungus Verticillium hemipterigenum.</title>
        <authorList>
            <person name="Horn F."/>
            <person name="Habel A."/>
            <person name="Scharf D.H."/>
            <person name="Dworschak J."/>
            <person name="Brakhage A.A."/>
            <person name="Guthke R."/>
            <person name="Hertweck C."/>
            <person name="Linde J."/>
        </authorList>
    </citation>
    <scope>NUCLEOTIDE SEQUENCE [LARGE SCALE GENOMIC DNA]</scope>
</reference>
<keyword evidence="1" id="KW-1133">Transmembrane helix</keyword>
<feature type="transmembrane region" description="Helical" evidence="1">
    <location>
        <begin position="17"/>
        <end position="36"/>
    </location>
</feature>
<keyword evidence="3" id="KW-1185">Reference proteome</keyword>
<feature type="transmembrane region" description="Helical" evidence="1">
    <location>
        <begin position="43"/>
        <end position="72"/>
    </location>
</feature>
<sequence length="89" mass="9544">MSLTAAVQDLFKSAYEFIASIFHTIFAAFASLVHLFESVVLKIVAVVGSIGTFVLGNFIVLSIGAGLMFFYLQRSGKKPAAALKAKKTN</sequence>
<accession>A0A0A1TMT4</accession>
<evidence type="ECO:0000313" key="3">
    <source>
        <dbReference type="Proteomes" id="UP000039046"/>
    </source>
</evidence>
<gene>
    <name evidence="2" type="ORF">VHEMI08082</name>
</gene>
<keyword evidence="1" id="KW-0812">Transmembrane</keyword>
<dbReference type="EMBL" id="CDHN01000004">
    <property type="protein sequence ID" value="CEJ92428.1"/>
    <property type="molecule type" value="Genomic_DNA"/>
</dbReference>